<dbReference type="PANTHER" id="PTHR22946">
    <property type="entry name" value="DIENELACTONE HYDROLASE DOMAIN-CONTAINING PROTEIN-RELATED"/>
    <property type="match status" value="1"/>
</dbReference>
<dbReference type="Gene3D" id="3.40.50.1820">
    <property type="entry name" value="alpha/beta hydrolase"/>
    <property type="match status" value="1"/>
</dbReference>
<gene>
    <name evidence="4" type="ORF">FEK34_18100</name>
</gene>
<comment type="similarity">
    <text evidence="1">Belongs to the AB hydrolase superfamily.</text>
</comment>
<organism evidence="4 5">
    <name type="scientific">Nocardia cyriacigeorgica</name>
    <dbReference type="NCBI Taxonomy" id="135487"/>
    <lineage>
        <taxon>Bacteria</taxon>
        <taxon>Bacillati</taxon>
        <taxon>Actinomycetota</taxon>
        <taxon>Actinomycetes</taxon>
        <taxon>Mycobacteriales</taxon>
        <taxon>Nocardiaceae</taxon>
        <taxon>Nocardia</taxon>
    </lineage>
</organism>
<dbReference type="EMBL" id="VBUT01000006">
    <property type="protein sequence ID" value="TLF76796.1"/>
    <property type="molecule type" value="Genomic_DNA"/>
</dbReference>
<name>A0A5R8NM84_9NOCA</name>
<evidence type="ECO:0000259" key="3">
    <source>
        <dbReference type="Pfam" id="PF12146"/>
    </source>
</evidence>
<dbReference type="InterPro" id="IPR029058">
    <property type="entry name" value="AB_hydrolase_fold"/>
</dbReference>
<evidence type="ECO:0000256" key="1">
    <source>
        <dbReference type="ARBA" id="ARBA00008645"/>
    </source>
</evidence>
<dbReference type="PANTHER" id="PTHR22946:SF9">
    <property type="entry name" value="POLYKETIDE TRANSFERASE AF380"/>
    <property type="match status" value="1"/>
</dbReference>
<feature type="domain" description="Serine aminopeptidase S33" evidence="3">
    <location>
        <begin position="40"/>
        <end position="164"/>
    </location>
</feature>
<dbReference type="RefSeq" id="WP_138448983.1">
    <property type="nucleotide sequence ID" value="NZ_VBUT01000006.1"/>
</dbReference>
<dbReference type="Pfam" id="PF12146">
    <property type="entry name" value="Hydrolase_4"/>
    <property type="match status" value="1"/>
</dbReference>
<reference evidence="4 5" key="1">
    <citation type="submission" date="2019-05" db="EMBL/GenBank/DDBJ databases">
        <title>Genomes sequences of two Nocardia cyriacigeorgica environmental isolates, type strains Nocardia asteroides ATCC 19247 and Nocardia cyriacigeorgica DSM 44484.</title>
        <authorList>
            <person name="Vautrin F."/>
            <person name="Bergeron E."/>
            <person name="Dubost A."/>
            <person name="Abrouk D."/>
            <person name="Rodriguez Nava V."/>
            <person name="Pujic P."/>
        </authorList>
    </citation>
    <scope>NUCLEOTIDE SEQUENCE [LARGE SCALE GENOMIC DNA]</scope>
    <source>
        <strain evidence="4 5">EML 446</strain>
    </source>
</reference>
<dbReference type="GO" id="GO:0052689">
    <property type="term" value="F:carboxylic ester hydrolase activity"/>
    <property type="evidence" value="ECO:0007669"/>
    <property type="project" value="UniProtKB-ARBA"/>
</dbReference>
<accession>A0A5R8NM84</accession>
<protein>
    <submittedName>
        <fullName evidence="4">Alpha/beta hydrolase</fullName>
    </submittedName>
</protein>
<dbReference type="InterPro" id="IPR050261">
    <property type="entry name" value="FrsA_esterase"/>
</dbReference>
<comment type="caution">
    <text evidence="4">The sequence shown here is derived from an EMBL/GenBank/DDBJ whole genome shotgun (WGS) entry which is preliminary data.</text>
</comment>
<proteinExistence type="inferred from homology"/>
<dbReference type="Proteomes" id="UP000306378">
    <property type="component" value="Unassembled WGS sequence"/>
</dbReference>
<dbReference type="SUPFAM" id="SSF53474">
    <property type="entry name" value="alpha/beta-Hydrolases"/>
    <property type="match status" value="1"/>
</dbReference>
<sequence length="360" mass="38209">MGTTEQLPAEDTATNRREVRFPSGAQECAAWLYTPATPGPRPMVVMGHGLGAVRQLRLDAFAERFAAAGWSVLVFDYRYLGASGGTPRQLIDIGEQLADWHAALAFARTLPDVDTERIAVWGSSFGGGHVLQVAADDGRVAAVVAQCPFTDGPASLLARLRAGALSALALTAAGLLDTAGSWFGAKPVLAPMAGAWWMPAFLVSPDTVSGASELVPAGTRLSAKASAALRRLPKVRAQLSTNIELSDQDTATASGTDSIWGMFTGPDDSFTAVNALAARLVLRLPFYRPGRAMARIQAPTLVCVCDRDAVAPAATTIAHASGLPHVDVRSYPCEHFDIYVGTEFERAIRDQVAFLTDQFR</sequence>
<keyword evidence="2 4" id="KW-0378">Hydrolase</keyword>
<evidence type="ECO:0000313" key="5">
    <source>
        <dbReference type="Proteomes" id="UP000306378"/>
    </source>
</evidence>
<dbReference type="InterPro" id="IPR022742">
    <property type="entry name" value="Hydrolase_4"/>
</dbReference>
<dbReference type="AlphaFoldDB" id="A0A5R8NM84"/>
<evidence type="ECO:0000313" key="4">
    <source>
        <dbReference type="EMBL" id="TLF76796.1"/>
    </source>
</evidence>
<evidence type="ECO:0000256" key="2">
    <source>
        <dbReference type="ARBA" id="ARBA00022801"/>
    </source>
</evidence>